<dbReference type="Pfam" id="PF00069">
    <property type="entry name" value="Pkinase"/>
    <property type="match status" value="1"/>
</dbReference>
<dbReference type="Gene3D" id="3.30.200.20">
    <property type="entry name" value="Phosphorylase Kinase, domain 1"/>
    <property type="match status" value="1"/>
</dbReference>
<feature type="region of interest" description="Disordered" evidence="16">
    <location>
        <begin position="18"/>
        <end position="50"/>
    </location>
</feature>
<dbReference type="Gene3D" id="1.20.1480.20">
    <property type="entry name" value="MAST3 pre-PK domain-like"/>
    <property type="match status" value="1"/>
</dbReference>
<dbReference type="PANTHER" id="PTHR24356">
    <property type="entry name" value="SERINE/THREONINE-PROTEIN KINASE"/>
    <property type="match status" value="1"/>
</dbReference>
<dbReference type="GO" id="GO:0007010">
    <property type="term" value="P:cytoskeleton organization"/>
    <property type="evidence" value="ECO:0007669"/>
    <property type="project" value="TreeGrafter"/>
</dbReference>
<dbReference type="InterPro" id="IPR000719">
    <property type="entry name" value="Prot_kinase_dom"/>
</dbReference>
<comment type="similarity">
    <text evidence="3">Belongs to the protein kinase superfamily. AGC Ser/Thr protein kinase family.</text>
</comment>
<feature type="compositionally biased region" description="Polar residues" evidence="16">
    <location>
        <begin position="1888"/>
        <end position="1904"/>
    </location>
</feature>
<feature type="compositionally biased region" description="Polar residues" evidence="16">
    <location>
        <begin position="790"/>
        <end position="799"/>
    </location>
</feature>
<feature type="compositionally biased region" description="Low complexity" evidence="16">
    <location>
        <begin position="2185"/>
        <end position="2200"/>
    </location>
</feature>
<feature type="compositionally biased region" description="Low complexity" evidence="16">
    <location>
        <begin position="1524"/>
        <end position="1549"/>
    </location>
</feature>
<feature type="compositionally biased region" description="Basic and acidic residues" evidence="16">
    <location>
        <begin position="1247"/>
        <end position="1256"/>
    </location>
</feature>
<keyword evidence="11" id="KW-0418">Kinase</keyword>
<feature type="region of interest" description="Disordered" evidence="16">
    <location>
        <begin position="261"/>
        <end position="335"/>
    </location>
</feature>
<feature type="region of interest" description="Disordered" evidence="16">
    <location>
        <begin position="1348"/>
        <end position="1380"/>
    </location>
</feature>
<dbReference type="FunFam" id="1.20.1480.20:FF:000001">
    <property type="entry name" value="microtubule-associated serine/threonine-protein kinase 4 isoform X1"/>
    <property type="match status" value="1"/>
</dbReference>
<evidence type="ECO:0000313" key="20">
    <source>
        <dbReference type="Proteomes" id="UP001239994"/>
    </source>
</evidence>
<name>A0AAD8ZF08_9TELE</name>
<dbReference type="Gene3D" id="1.10.510.10">
    <property type="entry name" value="Transferase(Phosphotransferase) domain 1"/>
    <property type="match status" value="1"/>
</dbReference>
<feature type="compositionally biased region" description="Basic and acidic residues" evidence="16">
    <location>
        <begin position="2086"/>
        <end position="2113"/>
    </location>
</feature>
<keyword evidence="12" id="KW-0067">ATP-binding</keyword>
<dbReference type="SMART" id="SM00220">
    <property type="entry name" value="S_TKc"/>
    <property type="match status" value="1"/>
</dbReference>
<feature type="compositionally biased region" description="Polar residues" evidence="16">
    <location>
        <begin position="1919"/>
        <end position="1932"/>
    </location>
</feature>
<dbReference type="GO" id="GO:0032502">
    <property type="term" value="P:developmental process"/>
    <property type="evidence" value="ECO:0007669"/>
    <property type="project" value="UniProtKB-ARBA"/>
</dbReference>
<dbReference type="InterPro" id="IPR011009">
    <property type="entry name" value="Kinase-like_dom_sf"/>
</dbReference>
<dbReference type="PANTHER" id="PTHR24356:SF136">
    <property type="entry name" value="MICROTUBULE-ASSOCIATED SERINE_THREONINE-PROTEIN KINASE 2"/>
    <property type="match status" value="1"/>
</dbReference>
<dbReference type="Gene3D" id="2.30.42.10">
    <property type="match status" value="1"/>
</dbReference>
<feature type="compositionally biased region" description="Polar residues" evidence="16">
    <location>
        <begin position="1550"/>
        <end position="1569"/>
    </location>
</feature>
<feature type="compositionally biased region" description="Basic and acidic residues" evidence="16">
    <location>
        <begin position="1795"/>
        <end position="1824"/>
    </location>
</feature>
<protein>
    <recommendedName>
        <fullName evidence="4">non-specific serine/threonine protein kinase</fullName>
        <ecNumber evidence="4">2.7.11.1</ecNumber>
    </recommendedName>
</protein>
<evidence type="ECO:0000256" key="10">
    <source>
        <dbReference type="ARBA" id="ARBA00022741"/>
    </source>
</evidence>
<feature type="compositionally biased region" description="Polar residues" evidence="16">
    <location>
        <begin position="1962"/>
        <end position="1979"/>
    </location>
</feature>
<evidence type="ECO:0000256" key="7">
    <source>
        <dbReference type="ARBA" id="ARBA00022553"/>
    </source>
</evidence>
<feature type="region of interest" description="Disordered" evidence="16">
    <location>
        <begin position="790"/>
        <end position="828"/>
    </location>
</feature>
<comment type="subcellular location">
    <subcellularLocation>
        <location evidence="2">Cytoplasm</location>
    </subcellularLocation>
</comment>
<feature type="compositionally biased region" description="Low complexity" evidence="16">
    <location>
        <begin position="1693"/>
        <end position="1708"/>
    </location>
</feature>
<keyword evidence="5" id="KW-0963">Cytoplasm</keyword>
<comment type="catalytic activity">
    <reaction evidence="15">
        <text>L-seryl-[protein] + ATP = O-phospho-L-seryl-[protein] + ADP + H(+)</text>
        <dbReference type="Rhea" id="RHEA:17989"/>
        <dbReference type="Rhea" id="RHEA-COMP:9863"/>
        <dbReference type="Rhea" id="RHEA-COMP:11604"/>
        <dbReference type="ChEBI" id="CHEBI:15378"/>
        <dbReference type="ChEBI" id="CHEBI:29999"/>
        <dbReference type="ChEBI" id="CHEBI:30616"/>
        <dbReference type="ChEBI" id="CHEBI:83421"/>
        <dbReference type="ChEBI" id="CHEBI:456216"/>
        <dbReference type="EC" id="2.7.11.1"/>
    </reaction>
</comment>
<evidence type="ECO:0000256" key="12">
    <source>
        <dbReference type="ARBA" id="ARBA00022840"/>
    </source>
</evidence>
<dbReference type="InterPro" id="IPR036034">
    <property type="entry name" value="PDZ_sf"/>
</dbReference>
<dbReference type="GO" id="GO:0035556">
    <property type="term" value="P:intracellular signal transduction"/>
    <property type="evidence" value="ECO:0007669"/>
    <property type="project" value="TreeGrafter"/>
</dbReference>
<evidence type="ECO:0000256" key="8">
    <source>
        <dbReference type="ARBA" id="ARBA00022679"/>
    </source>
</evidence>
<evidence type="ECO:0000256" key="4">
    <source>
        <dbReference type="ARBA" id="ARBA00012513"/>
    </source>
</evidence>
<feature type="compositionally biased region" description="Basic and acidic residues" evidence="16">
    <location>
        <begin position="1991"/>
        <end position="2003"/>
    </location>
</feature>
<dbReference type="Pfam" id="PF17820">
    <property type="entry name" value="PDZ_6"/>
    <property type="match status" value="1"/>
</dbReference>
<dbReference type="EC" id="2.7.11.1" evidence="4"/>
<dbReference type="InterPro" id="IPR023142">
    <property type="entry name" value="MAST_pre-PK_dom_sf"/>
</dbReference>
<keyword evidence="13" id="KW-0460">Magnesium</keyword>
<evidence type="ECO:0000256" key="1">
    <source>
        <dbReference type="ARBA" id="ARBA00001946"/>
    </source>
</evidence>
<gene>
    <name evidence="19" type="ORF">P4O66_009726</name>
</gene>
<dbReference type="InterPro" id="IPR050236">
    <property type="entry name" value="Ser_Thr_kinase_AGC"/>
</dbReference>
<keyword evidence="7" id="KW-0597">Phosphoprotein</keyword>
<feature type="compositionally biased region" description="Acidic residues" evidence="16">
    <location>
        <begin position="1825"/>
        <end position="1837"/>
    </location>
</feature>
<dbReference type="SUPFAM" id="SSF140482">
    <property type="entry name" value="MAST3 pre-PK domain-like"/>
    <property type="match status" value="2"/>
</dbReference>
<dbReference type="FunFam" id="2.30.42.10:FF:000008">
    <property type="entry name" value="microtubule-associated serine/threonine-protein kinase 4 isoform X2"/>
    <property type="match status" value="1"/>
</dbReference>
<dbReference type="CDD" id="cd05609">
    <property type="entry name" value="STKc_MAST"/>
    <property type="match status" value="1"/>
</dbReference>
<organism evidence="19 20">
    <name type="scientific">Electrophorus voltai</name>
    <dbReference type="NCBI Taxonomy" id="2609070"/>
    <lineage>
        <taxon>Eukaryota</taxon>
        <taxon>Metazoa</taxon>
        <taxon>Chordata</taxon>
        <taxon>Craniata</taxon>
        <taxon>Vertebrata</taxon>
        <taxon>Euteleostomi</taxon>
        <taxon>Actinopterygii</taxon>
        <taxon>Neopterygii</taxon>
        <taxon>Teleostei</taxon>
        <taxon>Ostariophysi</taxon>
        <taxon>Gymnotiformes</taxon>
        <taxon>Gymnotoidei</taxon>
        <taxon>Gymnotidae</taxon>
        <taxon>Electrophorus</taxon>
    </lineage>
</organism>
<evidence type="ECO:0000313" key="19">
    <source>
        <dbReference type="EMBL" id="KAK1796706.1"/>
    </source>
</evidence>
<dbReference type="GO" id="GO:0015630">
    <property type="term" value="C:microtubule cytoskeleton"/>
    <property type="evidence" value="ECO:0007669"/>
    <property type="project" value="TreeGrafter"/>
</dbReference>
<keyword evidence="6" id="KW-0723">Serine/threonine-protein kinase</keyword>
<dbReference type="SMART" id="SM00228">
    <property type="entry name" value="PDZ"/>
    <property type="match status" value="1"/>
</dbReference>
<sequence length="2207" mass="240463">MNFQKEAVVHPPLLFRKLSNPDLSPAAGKTKLQRQLSQDDSRARRSSMAAGLTGKQLLPLSSSMHSGVSQLACQQPAGETNNLVRMRSQSLGQSAPSLTAGLLGQGPYCSPSGKEGKAQRLSITSLGNCMHYGTKHRSWYKLEGAKSSPKRQLMHTHKHMHKSNQRVSPLPYLFFALPHSLTRIRPAAQFRCHGNSSLLQRLLTPTSSPSSLLPSFYGGLEESMPAPGPASALALGLPQGAGANTSPFLWSCRTSNRKSLIVTSSTSPTLPRPHSPLHGHPGSSPLDSPRNFSPNTAAHFSFGPARRTDGRRWSLASLPSSGYGTNTPSSTVSSSCSSQEKLHQLPFQPTADELHFLTKHFSSESITDEEGRRSPAMRPRSRSLSLFILLTDTFSFFHHPLLFNLLILTQHLLDPKPLSHTPPCSVRLFDRLLCVPYSAPPSFGFRLTYSGNYELPPFAFLTLGRNSFAFQYCKPDTASFGSVVMGSWVWGLPVSVVMGSWVWGLPVSVVMGSWVWGLPVSVVMGSWVWGLPVSGAQGSTPFVFSSPGRSPISFDHEIVMMNHVYKERFPKATAQMEERLAEFMSSSAPEKVMPLADGVLSFIHHQVIELSRDCLDKSREGLITSRYFYELQENLEKLLQDLSHRSTGCLTSDMAPSGAILIPLPYVRGKALCPTPSLRTAPSVAAPPPQRKMSCISWQRRMEEEEAHERSESMEVTFVTQLVKKLMIIIARPARLLECLEFDPEEFYHLLEAAEGHAKEGQGIKSDIPRYIISQLGLTRDPLEEMAQLSSYDSGNSETPETEDSLESRGAAVQPPQPQAKTKTPREEDFETIKLISNGAYGAVFLVRHKETRQRFAMKKINKQNLILRNQVQQAFVERDILTFAENPFVVSMFCSFETRRHLCMVMEYVEGGDCATLLKHIGALPVDMARMYFAETVLALEYLHNYGIVHRDLKPDNLLITSMGHIKLTDFGLSKIGLMSLTTNLYEGHIEKDAREFLDKQVCGTPEYIAPEVILRQGYGKPVDWWAMGVILYEFLVGCAPFFGDTPEELFGQVISDEIIWPEEDDALPPDAQDLISKLLRQNPLERLGTARLDRYHHVDSEEEDDTNDEEHVEIRQFSSCSPRFSKVYSSMERLSLHEEKRTPPPTKRSLSEEGAERVDSLSGLKARDRTWLVGSPEILRKRLSVSESSHTESDSSPPLTVRRRCCSAIIEMPRFAVSSEEEGVRKTAVRGPRADELPSAIPELPVERELKLDESPTTPGSTCSRTSRATLTPGSSGDVGERGSPRCAGAEGSDNSTPRAISDLAVRRARHRLLSGDAEKHASRPVNKVIKSASATTLSLMIPADHHGASPLASPMSPHSLSSNPSSRDSSPSRDLSPAVCSVKPAIVIHRAGKKYGFTLRAIRVYMGDTDIYTVHHMVWHVEEGGPAHEAGLREGDLITHVNGEPVHGLVHTEVVELVLKSGNKVSISATPFENTSIKVGPARRTSSKSKMARRNKRTKSKEGQDSKKRNSLFRKITKQASLLHTSRSLSSLNRSVSSGESVPGSPTHMSPRSPTQGYRSTPDSTHSVGGNSSQSSSPSSSVPNSPASSGQIRPSSLHGLAPKLQRQYRSPRRKSAGNIPLSPLARTPSPTPQSSSPQRSPSPLPSHALGQSFPVKLHSSPPLVRQIARPKSADPPRSPLLKRVQSAEKLAASLSSSSSSPSPSAVGEKKLPVGASRKHSLDISHSEFKKEMLQRDPSLQSLQESASETLLGGRVSPAEKGSLQKHSARKLSRQEGPDSGTGSLGLAPGKSKLKDKLSAIRQDRAERRESLQKQDAIHEVDSSEDETDEGSEDSQDGRRSTFIPPSHVLRPTTVMGSPHAIRLGSAALPTLSLSPSTTPHPGSPQLSQRLGQEGQSQTQATLLPLPQAEAKAPEQKPSQSPVSTRTAAATSVLAEESSQREERSQDSPSSSKICAPQHSPLTSTFSTPGSAFTTVSKDLFLKPTAPSLDRKTSKSTESKAKVNCRQEASIAPALAREPSAPTTPSGGITKEMKEADNRRQAAAAAASSVPAATESGVDRVVSQLATVAKSMLGPVKLNIPVTKETHERSREIRPQADAMDPKSKEPRLDLSDPTNTTLASSASASHTGQLAESPPGQPTPKSELACTSQRPMEVPGATKRPSTPKDCFQTTEEPQDRPSTLPGSSQSQAKPSSSLPQDKSGKKT</sequence>
<dbReference type="GO" id="GO:0000287">
    <property type="term" value="F:magnesium ion binding"/>
    <property type="evidence" value="ECO:0007669"/>
    <property type="project" value="InterPro"/>
</dbReference>
<keyword evidence="9" id="KW-0479">Metal-binding</keyword>
<dbReference type="PROSITE" id="PS50106">
    <property type="entry name" value="PDZ"/>
    <property type="match status" value="1"/>
</dbReference>
<keyword evidence="8" id="KW-0808">Transferase</keyword>
<feature type="compositionally biased region" description="Low complexity" evidence="16">
    <location>
        <begin position="1629"/>
        <end position="1644"/>
    </location>
</feature>
<dbReference type="GO" id="GO:0005524">
    <property type="term" value="F:ATP binding"/>
    <property type="evidence" value="ECO:0007669"/>
    <property type="project" value="UniProtKB-KW"/>
</dbReference>
<evidence type="ECO:0000256" key="5">
    <source>
        <dbReference type="ARBA" id="ARBA00022490"/>
    </source>
</evidence>
<feature type="compositionally biased region" description="Basic and acidic residues" evidence="16">
    <location>
        <begin position="1151"/>
        <end position="1163"/>
    </location>
</feature>
<dbReference type="GO" id="GO:0004674">
    <property type="term" value="F:protein serine/threonine kinase activity"/>
    <property type="evidence" value="ECO:0007669"/>
    <property type="project" value="UniProtKB-KW"/>
</dbReference>
<evidence type="ECO:0000259" key="17">
    <source>
        <dbReference type="PROSITE" id="PS50011"/>
    </source>
</evidence>
<feature type="compositionally biased region" description="Low complexity" evidence="16">
    <location>
        <begin position="1351"/>
        <end position="1380"/>
    </location>
</feature>
<feature type="compositionally biased region" description="Basic residues" evidence="16">
    <location>
        <begin position="1488"/>
        <end position="1502"/>
    </location>
</feature>
<dbReference type="InterPro" id="IPR008271">
    <property type="entry name" value="Ser/Thr_kinase_AS"/>
</dbReference>
<dbReference type="GO" id="GO:0005737">
    <property type="term" value="C:cytoplasm"/>
    <property type="evidence" value="ECO:0007669"/>
    <property type="project" value="UniProtKB-SubCell"/>
</dbReference>
<evidence type="ECO:0000259" key="18">
    <source>
        <dbReference type="PROSITE" id="PS50106"/>
    </source>
</evidence>
<feature type="compositionally biased region" description="Low complexity" evidence="16">
    <location>
        <begin position="1866"/>
        <end position="1887"/>
    </location>
</feature>
<evidence type="ECO:0000256" key="16">
    <source>
        <dbReference type="SAM" id="MobiDB-lite"/>
    </source>
</evidence>
<dbReference type="Proteomes" id="UP001239994">
    <property type="component" value="Unassembled WGS sequence"/>
</dbReference>
<evidence type="ECO:0000256" key="3">
    <source>
        <dbReference type="ARBA" id="ARBA00009903"/>
    </source>
</evidence>
<dbReference type="InterPro" id="IPR037711">
    <property type="entry name" value="MAST"/>
</dbReference>
<dbReference type="PROSITE" id="PS50011">
    <property type="entry name" value="PROTEIN_KINASE_DOM"/>
    <property type="match status" value="1"/>
</dbReference>
<dbReference type="PROSITE" id="PS00108">
    <property type="entry name" value="PROTEIN_KINASE_ST"/>
    <property type="match status" value="1"/>
</dbReference>
<dbReference type="SUPFAM" id="SSF56112">
    <property type="entry name" value="Protein kinase-like (PK-like)"/>
    <property type="match status" value="1"/>
</dbReference>
<evidence type="ECO:0000256" key="11">
    <source>
        <dbReference type="ARBA" id="ARBA00022777"/>
    </source>
</evidence>
<feature type="region of interest" description="Disordered" evidence="16">
    <location>
        <begin position="1220"/>
        <end position="1302"/>
    </location>
</feature>
<evidence type="ECO:0000256" key="2">
    <source>
        <dbReference type="ARBA" id="ARBA00004496"/>
    </source>
</evidence>
<dbReference type="Pfam" id="PF08926">
    <property type="entry name" value="DUF1908"/>
    <property type="match status" value="3"/>
</dbReference>
<comment type="cofactor">
    <cofactor evidence="1">
        <name>Mg(2+)</name>
        <dbReference type="ChEBI" id="CHEBI:18420"/>
    </cofactor>
</comment>
<accession>A0AAD8ZF08</accession>
<feature type="compositionally biased region" description="Low complexity" evidence="16">
    <location>
        <begin position="1570"/>
        <end position="1594"/>
    </location>
</feature>
<comment type="caution">
    <text evidence="19">The sequence shown here is derived from an EMBL/GenBank/DDBJ whole genome shotgun (WGS) entry which is preliminary data.</text>
</comment>
<dbReference type="FunFam" id="3.30.200.20:FF:001045">
    <property type="entry name" value="Microtubule-associated serine/threonine kinase 1a"/>
    <property type="match status" value="1"/>
</dbReference>
<dbReference type="InterPro" id="IPR015022">
    <property type="entry name" value="MAST_pre-PK_dom"/>
</dbReference>
<dbReference type="SUPFAM" id="SSF50156">
    <property type="entry name" value="PDZ domain-like"/>
    <property type="match status" value="1"/>
</dbReference>
<evidence type="ECO:0000256" key="14">
    <source>
        <dbReference type="ARBA" id="ARBA00047899"/>
    </source>
</evidence>
<reference evidence="19" key="1">
    <citation type="submission" date="2023-03" db="EMBL/GenBank/DDBJ databases">
        <title>Electrophorus voltai genome.</title>
        <authorList>
            <person name="Bian C."/>
        </authorList>
    </citation>
    <scope>NUCLEOTIDE SEQUENCE</scope>
    <source>
        <strain evidence="19">CB-2022</strain>
        <tissue evidence="19">Muscle</tissue>
    </source>
</reference>
<feature type="domain" description="Protein kinase" evidence="17">
    <location>
        <begin position="830"/>
        <end position="1101"/>
    </location>
</feature>
<evidence type="ECO:0000256" key="9">
    <source>
        <dbReference type="ARBA" id="ARBA00022723"/>
    </source>
</evidence>
<feature type="compositionally biased region" description="Basic and acidic residues" evidence="16">
    <location>
        <begin position="2033"/>
        <end position="2042"/>
    </location>
</feature>
<dbReference type="InterPro" id="IPR041489">
    <property type="entry name" value="PDZ_6"/>
</dbReference>
<evidence type="ECO:0000256" key="13">
    <source>
        <dbReference type="ARBA" id="ARBA00022842"/>
    </source>
</evidence>
<feature type="domain" description="PDZ" evidence="18">
    <location>
        <begin position="1388"/>
        <end position="1476"/>
    </location>
</feature>
<keyword evidence="20" id="KW-1185">Reference proteome</keyword>
<feature type="compositionally biased region" description="Low complexity" evidence="16">
    <location>
        <begin position="2044"/>
        <end position="2055"/>
    </location>
</feature>
<feature type="compositionally biased region" description="Basic and acidic residues" evidence="16">
    <location>
        <begin position="1722"/>
        <end position="1737"/>
    </location>
</feature>
<dbReference type="FunFam" id="1.10.510.10:FF:000012">
    <property type="entry name" value="microtubule-associated serine/threonine-protein kinase 2 isoform X1"/>
    <property type="match status" value="1"/>
</dbReference>
<keyword evidence="10" id="KW-0547">Nucleotide-binding</keyword>
<feature type="region of interest" description="Disordered" evidence="16">
    <location>
        <begin position="1480"/>
        <end position="2207"/>
    </location>
</feature>
<feature type="compositionally biased region" description="Polar residues" evidence="16">
    <location>
        <begin position="1740"/>
        <end position="1751"/>
    </location>
</feature>
<comment type="catalytic activity">
    <reaction evidence="14">
        <text>L-threonyl-[protein] + ATP = O-phospho-L-threonyl-[protein] + ADP + H(+)</text>
        <dbReference type="Rhea" id="RHEA:46608"/>
        <dbReference type="Rhea" id="RHEA-COMP:11060"/>
        <dbReference type="Rhea" id="RHEA-COMP:11605"/>
        <dbReference type="ChEBI" id="CHEBI:15378"/>
        <dbReference type="ChEBI" id="CHEBI:30013"/>
        <dbReference type="ChEBI" id="CHEBI:30616"/>
        <dbReference type="ChEBI" id="CHEBI:61977"/>
        <dbReference type="ChEBI" id="CHEBI:456216"/>
        <dbReference type="EC" id="2.7.11.1"/>
    </reaction>
</comment>
<evidence type="ECO:0000256" key="15">
    <source>
        <dbReference type="ARBA" id="ARBA00048679"/>
    </source>
</evidence>
<feature type="region of interest" description="Disordered" evidence="16">
    <location>
        <begin position="1136"/>
        <end position="1163"/>
    </location>
</feature>
<feature type="compositionally biased region" description="Polar residues" evidence="16">
    <location>
        <begin position="1257"/>
        <end position="1277"/>
    </location>
</feature>
<dbReference type="InterPro" id="IPR001478">
    <property type="entry name" value="PDZ"/>
</dbReference>
<dbReference type="CDD" id="cd23074">
    <property type="entry name" value="PDZ_MAST2"/>
    <property type="match status" value="1"/>
</dbReference>
<evidence type="ECO:0000256" key="6">
    <source>
        <dbReference type="ARBA" id="ARBA00022527"/>
    </source>
</evidence>
<proteinExistence type="inferred from homology"/>
<dbReference type="EMBL" id="JAROKS010000015">
    <property type="protein sequence ID" value="KAK1796706.1"/>
    <property type="molecule type" value="Genomic_DNA"/>
</dbReference>
<feature type="compositionally biased region" description="Polar residues" evidence="16">
    <location>
        <begin position="317"/>
        <end position="328"/>
    </location>
</feature>